<reference evidence="1 2" key="1">
    <citation type="journal article" date="2019" name="Syst. Appl. Microbiol.">
        <title>Polyphasic characterization of two novel Lactobacillus spp. isolated from blown salami packages: Description of Lactobacillus halodurans sp. nov. and Lactobacillus salsicarnum sp. nov.</title>
        <authorList>
            <person name="Schuster J.A."/>
            <person name="Klingl A."/>
            <person name="Vogel R.F."/>
            <person name="Ehrmann M.A."/>
        </authorList>
    </citation>
    <scope>NUCLEOTIDE SEQUENCE [LARGE SCALE GENOMIC DNA]</scope>
    <source>
        <strain evidence="1 2">TMW 1.2118</strain>
    </source>
</reference>
<sequence>MQSKEFESLDSQIDTLRTRGMVINDYERCKRFLLTNNYYNIINGYSKYFQVDHHSHNDKYVNGVTFDEVCELYFFETEIKQTIFRATLDVEHHLKSIFAHRFAETQKNKRYAYLDVNCYADDKILEVGYLISKISRIINKNKKYPNNAIYHYVRKYNDVPIWVLIDFLDFGTLTLLISCVPKTLQNRIAQDVSKFIRDNNHDFGGQFSPDIMNSFIANIRQIRNVCAHNNRLLDYTCNSDTKYFHKLHNLYNISSESSRTRAYSTFINMQCFLSPTEFAVLNNTLRKRFRNLSNHLKTISINEITSSLGFPNDWQNRSAIVQ</sequence>
<evidence type="ECO:0000313" key="2">
    <source>
        <dbReference type="Proteomes" id="UP000380386"/>
    </source>
</evidence>
<gene>
    <name evidence="1" type="ORF">FHL02_10430</name>
</gene>
<dbReference type="PIRSF" id="PIRSF034934">
    <property type="entry name" value="AbiF_AbiD"/>
    <property type="match status" value="1"/>
</dbReference>
<dbReference type="RefSeq" id="WP_153383891.1">
    <property type="nucleotide sequence ID" value="NZ_VDFM01000017.1"/>
</dbReference>
<dbReference type="InterPro" id="IPR011664">
    <property type="entry name" value="Abi_system_AbiD/AbiF-like"/>
</dbReference>
<proteinExistence type="predicted"/>
<accession>A0A5P0ZL95</accession>
<organism evidence="1 2">
    <name type="scientific">Companilactobacillus mishanensis</name>
    <dbReference type="NCBI Taxonomy" id="2486008"/>
    <lineage>
        <taxon>Bacteria</taxon>
        <taxon>Bacillati</taxon>
        <taxon>Bacillota</taxon>
        <taxon>Bacilli</taxon>
        <taxon>Lactobacillales</taxon>
        <taxon>Lactobacillaceae</taxon>
        <taxon>Companilactobacillus</taxon>
    </lineage>
</organism>
<dbReference type="OrthoDB" id="5363652at2"/>
<dbReference type="Proteomes" id="UP000380386">
    <property type="component" value="Unassembled WGS sequence"/>
</dbReference>
<dbReference type="AlphaFoldDB" id="A0A5P0ZL95"/>
<dbReference type="InterPro" id="IPR017034">
    <property type="entry name" value="Abi_system_AbiD/AbiF"/>
</dbReference>
<comment type="caution">
    <text evidence="1">The sequence shown here is derived from an EMBL/GenBank/DDBJ whole genome shotgun (WGS) entry which is preliminary data.</text>
</comment>
<protein>
    <submittedName>
        <fullName evidence="1">Abi family protein</fullName>
    </submittedName>
</protein>
<evidence type="ECO:0000313" key="1">
    <source>
        <dbReference type="EMBL" id="MQS53437.1"/>
    </source>
</evidence>
<name>A0A5P0ZL95_9LACO</name>
<dbReference type="EMBL" id="VDFM01000017">
    <property type="protein sequence ID" value="MQS53437.1"/>
    <property type="molecule type" value="Genomic_DNA"/>
</dbReference>
<dbReference type="Pfam" id="PF07751">
    <property type="entry name" value="Abi_2"/>
    <property type="match status" value="1"/>
</dbReference>